<evidence type="ECO:0000313" key="10">
    <source>
        <dbReference type="Proteomes" id="UP000318590"/>
    </source>
</evidence>
<keyword evidence="10" id="KW-1185">Reference proteome</keyword>
<protein>
    <submittedName>
        <fullName evidence="9">Aldo/keto reductase</fullName>
    </submittedName>
</protein>
<dbReference type="PANTHER" id="PTHR43827">
    <property type="entry name" value="2,5-DIKETO-D-GLUCONIC ACID REDUCTASE"/>
    <property type="match status" value="1"/>
</dbReference>
<dbReference type="Pfam" id="PF00248">
    <property type="entry name" value="Aldo_ket_red"/>
    <property type="match status" value="1"/>
</dbReference>
<reference evidence="9 10" key="1">
    <citation type="submission" date="2019-06" db="EMBL/GenBank/DDBJ databases">
        <title>Paenimaribius caenipelagi gen. nov., sp. nov., isolated from a tidal flat.</title>
        <authorList>
            <person name="Yoon J.-H."/>
        </authorList>
    </citation>
    <scope>NUCLEOTIDE SEQUENCE [LARGE SCALE GENOMIC DNA]</scope>
    <source>
        <strain evidence="9 10">JBTF-M29</strain>
    </source>
</reference>
<proteinExistence type="inferred from homology"/>
<dbReference type="AlphaFoldDB" id="A0A547PLL2"/>
<dbReference type="CDD" id="cd19140">
    <property type="entry name" value="AKR_AKR3F3"/>
    <property type="match status" value="1"/>
</dbReference>
<dbReference type="RefSeq" id="WP_142836099.1">
    <property type="nucleotide sequence ID" value="NZ_VFSV01000057.1"/>
</dbReference>
<dbReference type="FunFam" id="3.20.20.100:FF:000002">
    <property type="entry name" value="2,5-diketo-D-gluconic acid reductase A"/>
    <property type="match status" value="1"/>
</dbReference>
<dbReference type="GO" id="GO:1990002">
    <property type="term" value="F:methylglyoxal reductase (NADPH) (acetol producing) activity"/>
    <property type="evidence" value="ECO:0007669"/>
    <property type="project" value="TreeGrafter"/>
</dbReference>
<sequence>MTTVSAHGAELPKLGFGTWELRGDAGADMIRHAIDVGYRHFDTAQAYENEEMVGRAIRDSGKRDEIFLTTKVWPTEYRLDDFKASVLRSIDTLGTEYADLLLLHWPHPEIPMAELMDGLNWARENGFTRHIGVSNFTTDLLAEATQLSAAPLVANQVEYHPFLNQSRLLTACETHGMALTAYCPIARGRVFSSEVIQTIAETHGKSAGQVTLRWLVQQKPVVAIPRTSNPKRVEENFGIFDFELTDAEMAAIHGLADPKGRIVPDAEIRDAQGLQTEDGHAAAKYVPDWDPVD</sequence>
<gene>
    <name evidence="9" type="ORF">FEV53_17885</name>
</gene>
<comment type="similarity">
    <text evidence="1">Belongs to the aldo/keto reductase family.</text>
</comment>
<dbReference type="PIRSF" id="PIRSF000097">
    <property type="entry name" value="AKR"/>
    <property type="match status" value="1"/>
</dbReference>
<feature type="domain" description="NADP-dependent oxidoreductase" evidence="8">
    <location>
        <begin position="13"/>
        <end position="255"/>
    </location>
</feature>
<dbReference type="SUPFAM" id="SSF51430">
    <property type="entry name" value="NAD(P)-linked oxidoreductase"/>
    <property type="match status" value="1"/>
</dbReference>
<dbReference type="InterPro" id="IPR023210">
    <property type="entry name" value="NADP_OxRdtase_dom"/>
</dbReference>
<feature type="binding site" evidence="6">
    <location>
        <position position="104"/>
    </location>
    <ligand>
        <name>substrate</name>
    </ligand>
</feature>
<evidence type="ECO:0000256" key="3">
    <source>
        <dbReference type="ARBA" id="ARBA00023002"/>
    </source>
</evidence>
<dbReference type="InterPro" id="IPR036812">
    <property type="entry name" value="NAD(P)_OxRdtase_dom_sf"/>
</dbReference>
<dbReference type="PROSITE" id="PS00798">
    <property type="entry name" value="ALDOKETO_REDUCTASE_1"/>
    <property type="match status" value="1"/>
</dbReference>
<evidence type="ECO:0000256" key="7">
    <source>
        <dbReference type="PIRSR" id="PIRSR000097-3"/>
    </source>
</evidence>
<organism evidence="9 10">
    <name type="scientific">Palleronia caenipelagi</name>
    <dbReference type="NCBI Taxonomy" id="2489174"/>
    <lineage>
        <taxon>Bacteria</taxon>
        <taxon>Pseudomonadati</taxon>
        <taxon>Pseudomonadota</taxon>
        <taxon>Alphaproteobacteria</taxon>
        <taxon>Rhodobacterales</taxon>
        <taxon>Roseobacteraceae</taxon>
        <taxon>Palleronia</taxon>
    </lineage>
</organism>
<dbReference type="GO" id="GO:0051596">
    <property type="term" value="P:methylglyoxal catabolic process"/>
    <property type="evidence" value="ECO:0007669"/>
    <property type="project" value="TreeGrafter"/>
</dbReference>
<feature type="site" description="Lowers pKa of active site Tyr" evidence="7">
    <location>
        <position position="71"/>
    </location>
</feature>
<dbReference type="OrthoDB" id="9768793at2"/>
<accession>A0A547PLL2</accession>
<evidence type="ECO:0000256" key="5">
    <source>
        <dbReference type="PIRSR" id="PIRSR000097-1"/>
    </source>
</evidence>
<dbReference type="EMBL" id="VFSV01000057">
    <property type="protein sequence ID" value="TRD15035.1"/>
    <property type="molecule type" value="Genomic_DNA"/>
</dbReference>
<comment type="caution">
    <text evidence="9">The sequence shown here is derived from an EMBL/GenBank/DDBJ whole genome shotgun (WGS) entry which is preliminary data.</text>
</comment>
<evidence type="ECO:0000256" key="2">
    <source>
        <dbReference type="ARBA" id="ARBA00022857"/>
    </source>
</evidence>
<dbReference type="InterPro" id="IPR018170">
    <property type="entry name" value="Aldo/ket_reductase_CS"/>
</dbReference>
<dbReference type="Gene3D" id="3.20.20.100">
    <property type="entry name" value="NADP-dependent oxidoreductase domain"/>
    <property type="match status" value="1"/>
</dbReference>
<evidence type="ECO:0000256" key="6">
    <source>
        <dbReference type="PIRSR" id="PIRSR000097-2"/>
    </source>
</evidence>
<evidence type="ECO:0000256" key="1">
    <source>
        <dbReference type="ARBA" id="ARBA00007905"/>
    </source>
</evidence>
<name>A0A547PLL2_9RHOB</name>
<evidence type="ECO:0000259" key="8">
    <source>
        <dbReference type="Pfam" id="PF00248"/>
    </source>
</evidence>
<feature type="active site" description="Proton donor" evidence="5">
    <location>
        <position position="47"/>
    </location>
</feature>
<dbReference type="PRINTS" id="PR00069">
    <property type="entry name" value="ALDKETRDTASE"/>
</dbReference>
<evidence type="ECO:0000256" key="4">
    <source>
        <dbReference type="ARBA" id="ARBA00049445"/>
    </source>
</evidence>
<dbReference type="InterPro" id="IPR020471">
    <property type="entry name" value="AKR"/>
</dbReference>
<keyword evidence="3" id="KW-0560">Oxidoreductase</keyword>
<dbReference type="PANTHER" id="PTHR43827:SF3">
    <property type="entry name" value="NADP-DEPENDENT OXIDOREDUCTASE DOMAIN-CONTAINING PROTEIN"/>
    <property type="match status" value="1"/>
</dbReference>
<comment type="catalytic activity">
    <reaction evidence="4">
        <text>hydroxyacetone + NADP(+) = methylglyoxal + NADPH + H(+)</text>
        <dbReference type="Rhea" id="RHEA:27986"/>
        <dbReference type="ChEBI" id="CHEBI:15378"/>
        <dbReference type="ChEBI" id="CHEBI:17158"/>
        <dbReference type="ChEBI" id="CHEBI:27957"/>
        <dbReference type="ChEBI" id="CHEBI:57783"/>
        <dbReference type="ChEBI" id="CHEBI:58349"/>
    </reaction>
</comment>
<evidence type="ECO:0000313" key="9">
    <source>
        <dbReference type="EMBL" id="TRD15035.1"/>
    </source>
</evidence>
<keyword evidence="2" id="KW-0521">NADP</keyword>
<dbReference type="Proteomes" id="UP000318590">
    <property type="component" value="Unassembled WGS sequence"/>
</dbReference>
<dbReference type="PROSITE" id="PS00062">
    <property type="entry name" value="ALDOKETO_REDUCTASE_2"/>
    <property type="match status" value="1"/>
</dbReference>